<evidence type="ECO:0000313" key="2">
    <source>
        <dbReference type="EMBL" id="MCM3713052.1"/>
    </source>
</evidence>
<organism evidence="2 3">
    <name type="scientific">Halalkalibacter oceani</name>
    <dbReference type="NCBI Taxonomy" id="1653776"/>
    <lineage>
        <taxon>Bacteria</taxon>
        <taxon>Bacillati</taxon>
        <taxon>Bacillota</taxon>
        <taxon>Bacilli</taxon>
        <taxon>Bacillales</taxon>
        <taxon>Bacillaceae</taxon>
        <taxon>Halalkalibacter</taxon>
    </lineage>
</organism>
<gene>
    <name evidence="2" type="ORF">M3202_03080</name>
</gene>
<dbReference type="RefSeq" id="WP_251221891.1">
    <property type="nucleotide sequence ID" value="NZ_JAMBOL010000002.1"/>
</dbReference>
<accession>A0A9X2DPJ5</accession>
<protein>
    <submittedName>
        <fullName evidence="2">YlaF family protein</fullName>
    </submittedName>
</protein>
<dbReference type="Pfam" id="PF17259">
    <property type="entry name" value="DUF5325"/>
    <property type="match status" value="1"/>
</dbReference>
<comment type="caution">
    <text evidence="2">The sequence shown here is derived from an EMBL/GenBank/DDBJ whole genome shotgun (WGS) entry which is preliminary data.</text>
</comment>
<dbReference type="InterPro" id="IPR035211">
    <property type="entry name" value="DUF5325"/>
</dbReference>
<keyword evidence="1" id="KW-1133">Transmembrane helix</keyword>
<reference evidence="2" key="1">
    <citation type="submission" date="2022-05" db="EMBL/GenBank/DDBJ databases">
        <title>Comparative Genomics of Spacecraft Associated Microbes.</title>
        <authorList>
            <person name="Tran M.T."/>
            <person name="Wright A."/>
            <person name="Seuylemezian A."/>
            <person name="Eisen J."/>
            <person name="Coil D."/>
        </authorList>
    </citation>
    <scope>NUCLEOTIDE SEQUENCE</scope>
    <source>
        <strain evidence="2">214.1.1</strain>
    </source>
</reference>
<dbReference type="Proteomes" id="UP001139179">
    <property type="component" value="Unassembled WGS sequence"/>
</dbReference>
<evidence type="ECO:0000256" key="1">
    <source>
        <dbReference type="SAM" id="Phobius"/>
    </source>
</evidence>
<dbReference type="AlphaFoldDB" id="A0A9X2DPJ5"/>
<keyword evidence="1" id="KW-0472">Membrane</keyword>
<sequence>MKKENMLFLLLAVITVLCIMSIGVAIAERSTLIGILAFIGILIAMGLGFNLRKKLRESSDM</sequence>
<proteinExistence type="predicted"/>
<name>A0A9X2DPJ5_9BACI</name>
<feature type="transmembrane region" description="Helical" evidence="1">
    <location>
        <begin position="7"/>
        <end position="26"/>
    </location>
</feature>
<keyword evidence="1" id="KW-0812">Transmembrane</keyword>
<feature type="transmembrane region" description="Helical" evidence="1">
    <location>
        <begin position="32"/>
        <end position="51"/>
    </location>
</feature>
<keyword evidence="3" id="KW-1185">Reference proteome</keyword>
<evidence type="ECO:0000313" key="3">
    <source>
        <dbReference type="Proteomes" id="UP001139179"/>
    </source>
</evidence>
<dbReference type="EMBL" id="JAMBOL010000002">
    <property type="protein sequence ID" value="MCM3713052.1"/>
    <property type="molecule type" value="Genomic_DNA"/>
</dbReference>